<sequence>MFFRTFRGSNKHFHRVPAVDWSDRNCSSRHNTHFILSQDRHSTADEKMEPILSKSHKTGIALFIVKR</sequence>
<dbReference type="AlphaFoldDB" id="A0A3D3REL8"/>
<evidence type="ECO:0000313" key="1">
    <source>
        <dbReference type="EMBL" id="HCO27265.1"/>
    </source>
</evidence>
<evidence type="ECO:0000313" key="2">
    <source>
        <dbReference type="Proteomes" id="UP000263642"/>
    </source>
</evidence>
<accession>A0A3D3REL8</accession>
<proteinExistence type="predicted"/>
<organism evidence="1 2">
    <name type="scientific">Gimesia maris</name>
    <dbReference type="NCBI Taxonomy" id="122"/>
    <lineage>
        <taxon>Bacteria</taxon>
        <taxon>Pseudomonadati</taxon>
        <taxon>Planctomycetota</taxon>
        <taxon>Planctomycetia</taxon>
        <taxon>Planctomycetales</taxon>
        <taxon>Planctomycetaceae</taxon>
        <taxon>Gimesia</taxon>
    </lineage>
</organism>
<protein>
    <submittedName>
        <fullName evidence="1">Uncharacterized protein</fullName>
    </submittedName>
</protein>
<gene>
    <name evidence="1" type="ORF">DIT97_31255</name>
</gene>
<name>A0A3D3REL8_9PLAN</name>
<dbReference type="Proteomes" id="UP000263642">
    <property type="component" value="Unassembled WGS sequence"/>
</dbReference>
<reference evidence="1 2" key="1">
    <citation type="journal article" date="2018" name="Nat. Biotechnol.">
        <title>A standardized bacterial taxonomy based on genome phylogeny substantially revises the tree of life.</title>
        <authorList>
            <person name="Parks D.H."/>
            <person name="Chuvochina M."/>
            <person name="Waite D.W."/>
            <person name="Rinke C."/>
            <person name="Skarshewski A."/>
            <person name="Chaumeil P.A."/>
            <person name="Hugenholtz P."/>
        </authorList>
    </citation>
    <scope>NUCLEOTIDE SEQUENCE [LARGE SCALE GENOMIC DNA]</scope>
    <source>
        <strain evidence="1">UBA9375</strain>
    </source>
</reference>
<comment type="caution">
    <text evidence="1">The sequence shown here is derived from an EMBL/GenBank/DDBJ whole genome shotgun (WGS) entry which is preliminary data.</text>
</comment>
<dbReference type="EMBL" id="DQAY01000194">
    <property type="protein sequence ID" value="HCO27265.1"/>
    <property type="molecule type" value="Genomic_DNA"/>
</dbReference>